<name>A0A3G5A9B9_9VIRU</name>
<reference evidence="1" key="1">
    <citation type="submission" date="2018-10" db="EMBL/GenBank/DDBJ databases">
        <title>Hidden diversity of soil giant viruses.</title>
        <authorList>
            <person name="Schulz F."/>
            <person name="Alteio L."/>
            <person name="Goudeau D."/>
            <person name="Ryan E.M."/>
            <person name="Malmstrom R.R."/>
            <person name="Blanchard J."/>
            <person name="Woyke T."/>
        </authorList>
    </citation>
    <scope>NUCLEOTIDE SEQUENCE</scope>
    <source>
        <strain evidence="1">HYV1</strain>
    </source>
</reference>
<proteinExistence type="predicted"/>
<organism evidence="1">
    <name type="scientific">Hyperionvirus sp</name>
    <dbReference type="NCBI Taxonomy" id="2487770"/>
    <lineage>
        <taxon>Viruses</taxon>
        <taxon>Varidnaviria</taxon>
        <taxon>Bamfordvirae</taxon>
        <taxon>Nucleocytoviricota</taxon>
        <taxon>Megaviricetes</taxon>
        <taxon>Imitervirales</taxon>
        <taxon>Mimiviridae</taxon>
        <taxon>Klosneuvirinae</taxon>
    </lineage>
</organism>
<accession>A0A3G5A9B9</accession>
<gene>
    <name evidence="1" type="ORF">Hyperionvirus13_19</name>
</gene>
<dbReference type="EMBL" id="MK072395">
    <property type="protein sequence ID" value="AYV83876.1"/>
    <property type="molecule type" value="Genomic_DNA"/>
</dbReference>
<sequence>MTKACGCNKSRNTNNNYYRSSELMNRSSHSNFSNRNFINDERLFPFLPGTGLFPVTCEECIALCEEDFPDKFRRDVCVVGCVRAHFCE</sequence>
<protein>
    <submittedName>
        <fullName evidence="1">Uncharacterized protein</fullName>
    </submittedName>
</protein>
<evidence type="ECO:0000313" key="1">
    <source>
        <dbReference type="EMBL" id="AYV83876.1"/>
    </source>
</evidence>